<keyword evidence="4" id="KW-1185">Reference proteome</keyword>
<feature type="transmembrane region" description="Helical" evidence="1">
    <location>
        <begin position="69"/>
        <end position="86"/>
    </location>
</feature>
<dbReference type="AlphaFoldDB" id="A0A6B8VSV9"/>
<keyword evidence="1" id="KW-1133">Transmembrane helix</keyword>
<evidence type="ECO:0000256" key="1">
    <source>
        <dbReference type="SAM" id="Phobius"/>
    </source>
</evidence>
<organism evidence="3 4">
    <name type="scientific">Corynebacterium kalinowskii</name>
    <dbReference type="NCBI Taxonomy" id="2675216"/>
    <lineage>
        <taxon>Bacteria</taxon>
        <taxon>Bacillati</taxon>
        <taxon>Actinomycetota</taxon>
        <taxon>Actinomycetes</taxon>
        <taxon>Mycobacteriales</taxon>
        <taxon>Corynebacteriaceae</taxon>
        <taxon>Corynebacterium</taxon>
    </lineage>
</organism>
<protein>
    <recommendedName>
        <fullName evidence="2">Low molecular weight protein antigen 6 PH domain-containing protein</fullName>
    </recommendedName>
</protein>
<dbReference type="RefSeq" id="WP_231580416.1">
    <property type="nucleotide sequence ID" value="NZ_CP046452.1"/>
</dbReference>
<keyword evidence="1" id="KW-0812">Transmembrane</keyword>
<feature type="domain" description="Low molecular weight protein antigen 6 PH" evidence="2">
    <location>
        <begin position="88"/>
        <end position="157"/>
    </location>
</feature>
<proteinExistence type="predicted"/>
<dbReference type="InterPro" id="IPR019692">
    <property type="entry name" value="CFP-6_PH"/>
</dbReference>
<dbReference type="Proteomes" id="UP000427071">
    <property type="component" value="Chromosome"/>
</dbReference>
<sequence>MSELEKERERLAALHSVTTTTKPWEFELRSKYLQRMSWVAIAVVMAVHIFMALVVGVDYTGAAVTTIDKFSFIGVGLIISFFAFHLSRPRVRANSDGVEVRNFIGTRFYPWSVVYGLSFPKGDRMARLELPEFEYVPMWAFQSGDAGRVVRAVTEFRALEDKYMPED</sequence>
<dbReference type="KEGG" id="ckw:CKALI_06080"/>
<reference evidence="4" key="1">
    <citation type="submission" date="2019-11" db="EMBL/GenBank/DDBJ databases">
        <title>Complete genome sequence of Corynebacterium kalinowskii 1959, a novel Corynebacterium species isolated from soil of a small paddock in Vilsendorf, Germany.</title>
        <authorList>
            <person name="Schaffert L."/>
            <person name="Ruwe M."/>
            <person name="Milse J."/>
            <person name="Hanuschka K."/>
            <person name="Ortseifen V."/>
            <person name="Droste J."/>
            <person name="Brandt D."/>
            <person name="Schlueter L."/>
            <person name="Kutter Y."/>
            <person name="Vinke S."/>
            <person name="Viehoefer P."/>
            <person name="Jacob L."/>
            <person name="Luebke N.-C."/>
            <person name="Schulte-Berndt E."/>
            <person name="Hain C."/>
            <person name="Linder M."/>
            <person name="Schmidt P."/>
            <person name="Wollenschlaeger L."/>
            <person name="Luttermann T."/>
            <person name="Thieme E."/>
            <person name="Hassa J."/>
            <person name="Haak M."/>
            <person name="Wittchen M."/>
            <person name="Mentz A."/>
            <person name="Persicke M."/>
            <person name="Busche T."/>
            <person name="Ruckert C."/>
        </authorList>
    </citation>
    <scope>NUCLEOTIDE SEQUENCE [LARGE SCALE GENOMIC DNA]</scope>
    <source>
        <strain evidence="4">1959</strain>
    </source>
</reference>
<evidence type="ECO:0000313" key="4">
    <source>
        <dbReference type="Proteomes" id="UP000427071"/>
    </source>
</evidence>
<accession>A0A6B8VSV9</accession>
<gene>
    <name evidence="3" type="ORF">CKALI_06080</name>
</gene>
<feature type="transmembrane region" description="Helical" evidence="1">
    <location>
        <begin position="38"/>
        <end position="57"/>
    </location>
</feature>
<dbReference type="Pfam" id="PF10756">
    <property type="entry name" value="bPH_6"/>
    <property type="match status" value="1"/>
</dbReference>
<evidence type="ECO:0000259" key="2">
    <source>
        <dbReference type="Pfam" id="PF10756"/>
    </source>
</evidence>
<name>A0A6B8VSV9_9CORY</name>
<dbReference type="EMBL" id="CP046452">
    <property type="protein sequence ID" value="QGU02085.1"/>
    <property type="molecule type" value="Genomic_DNA"/>
</dbReference>
<evidence type="ECO:0000313" key="3">
    <source>
        <dbReference type="EMBL" id="QGU02085.1"/>
    </source>
</evidence>
<keyword evidence="1" id="KW-0472">Membrane</keyword>